<dbReference type="RefSeq" id="WP_057817272.1">
    <property type="nucleotide sequence ID" value="NZ_AZEC01000001.1"/>
</dbReference>
<dbReference type="SUPFAM" id="SSF53697">
    <property type="entry name" value="SIS domain"/>
    <property type="match status" value="1"/>
</dbReference>
<keyword evidence="4" id="KW-1185">Reference proteome</keyword>
<dbReference type="GO" id="GO:0097367">
    <property type="term" value="F:carbohydrate derivative binding"/>
    <property type="evidence" value="ECO:0007669"/>
    <property type="project" value="InterPro"/>
</dbReference>
<reference evidence="3 4" key="1">
    <citation type="journal article" date="2015" name="Genome Announc.">
        <title>Expanding the biotechnology potential of lactobacilli through comparative genomics of 213 strains and associated genera.</title>
        <authorList>
            <person name="Sun Z."/>
            <person name="Harris H.M."/>
            <person name="McCann A."/>
            <person name="Guo C."/>
            <person name="Argimon S."/>
            <person name="Zhang W."/>
            <person name="Yang X."/>
            <person name="Jeffery I.B."/>
            <person name="Cooney J.C."/>
            <person name="Kagawa T.F."/>
            <person name="Liu W."/>
            <person name="Song Y."/>
            <person name="Salvetti E."/>
            <person name="Wrobel A."/>
            <person name="Rasinkangas P."/>
            <person name="Parkhill J."/>
            <person name="Rea M.C."/>
            <person name="O'Sullivan O."/>
            <person name="Ritari J."/>
            <person name="Douillard F.P."/>
            <person name="Paul Ross R."/>
            <person name="Yang R."/>
            <person name="Briner A.E."/>
            <person name="Felis G.E."/>
            <person name="de Vos W.M."/>
            <person name="Barrangou R."/>
            <person name="Klaenhammer T.R."/>
            <person name="Caufield P.W."/>
            <person name="Cui Y."/>
            <person name="Zhang H."/>
            <person name="O'Toole P.W."/>
        </authorList>
    </citation>
    <scope>NUCLEOTIDE SEQUENCE [LARGE SCALE GENOMIC DNA]</scope>
    <source>
        <strain evidence="3 4">DSM 12744</strain>
    </source>
</reference>
<dbReference type="Pfam" id="PF01380">
    <property type="entry name" value="SIS"/>
    <property type="match status" value="1"/>
</dbReference>
<organism evidence="3 4">
    <name type="scientific">Schleiferilactobacillus perolens DSM 12744</name>
    <dbReference type="NCBI Taxonomy" id="1423792"/>
    <lineage>
        <taxon>Bacteria</taxon>
        <taxon>Bacillati</taxon>
        <taxon>Bacillota</taxon>
        <taxon>Bacilli</taxon>
        <taxon>Lactobacillales</taxon>
        <taxon>Lactobacillaceae</taxon>
        <taxon>Schleiferilactobacillus</taxon>
    </lineage>
</organism>
<sequence length="365" mass="41073">MKPTMYTYINQEHTALKRILNHYPQQIDATLDKAPLSTTHWLILGTGSSINAAKSAKLYIEKIAKVHVQIEEPFNYAMYETIDSNTDLVIGVSQSGQSTATLTAIQRVQASQNIYSIAVTSQPNTELPRASDATLDILTGKEWVGYVTMGYNATVLSLMLLGLRYARRANIITPQQEKSELGSFQKTIERVPSTIDLSEKFYHDHQSALHHPTQYTAIGYGATNGTVSEMATKFTEVVREPSAGFDLEAFMHGPYLGIHPTDCQFYIETAANQTIKQKMHALRLYEQRYIKNIFTVSLTNEWPADEETLFLGHLDDPFKAPLLAVIPFQVWAWLITTNNGVNLSELIFTDFSEAVHNKTENQQYV</sequence>
<dbReference type="PANTHER" id="PTHR10937:SF17">
    <property type="entry name" value="GLUCOSAMINE-FRUCTOSE-6-PHOSPHATE AMINOTRANSFERASE"/>
    <property type="match status" value="1"/>
</dbReference>
<dbReference type="AlphaFoldDB" id="A0A0R1NAB1"/>
<dbReference type="PATRIC" id="fig|1423792.3.peg.157"/>
<dbReference type="GO" id="GO:0004360">
    <property type="term" value="F:glutamine-fructose-6-phosphate transaminase (isomerizing) activity"/>
    <property type="evidence" value="ECO:0007669"/>
    <property type="project" value="TreeGrafter"/>
</dbReference>
<dbReference type="EMBL" id="AZEC01000001">
    <property type="protein sequence ID" value="KRL14506.1"/>
    <property type="molecule type" value="Genomic_DNA"/>
</dbReference>
<dbReference type="CDD" id="cd05008">
    <property type="entry name" value="SIS_GlmS_GlmD_1"/>
    <property type="match status" value="1"/>
</dbReference>
<name>A0A0R1NAB1_9LACO</name>
<dbReference type="PROSITE" id="PS51464">
    <property type="entry name" value="SIS"/>
    <property type="match status" value="1"/>
</dbReference>
<evidence type="ECO:0000313" key="3">
    <source>
        <dbReference type="EMBL" id="KRL14506.1"/>
    </source>
</evidence>
<comment type="caution">
    <text evidence="3">The sequence shown here is derived from an EMBL/GenBank/DDBJ whole genome shotgun (WGS) entry which is preliminary data.</text>
</comment>
<feature type="domain" description="SIS" evidence="2">
    <location>
        <begin position="27"/>
        <end position="171"/>
    </location>
</feature>
<evidence type="ECO:0000256" key="1">
    <source>
        <dbReference type="ARBA" id="ARBA00022737"/>
    </source>
</evidence>
<proteinExistence type="predicted"/>
<dbReference type="Gene3D" id="3.40.50.10490">
    <property type="entry name" value="Glucose-6-phosphate isomerase like protein, domain 1"/>
    <property type="match status" value="2"/>
</dbReference>
<dbReference type="InterPro" id="IPR001347">
    <property type="entry name" value="SIS_dom"/>
</dbReference>
<evidence type="ECO:0000313" key="4">
    <source>
        <dbReference type="Proteomes" id="UP000051330"/>
    </source>
</evidence>
<gene>
    <name evidence="3" type="ORF">FD09_GL000154</name>
</gene>
<dbReference type="STRING" id="1423792.FD09_GL000154"/>
<dbReference type="GO" id="GO:0006047">
    <property type="term" value="P:UDP-N-acetylglucosamine metabolic process"/>
    <property type="evidence" value="ECO:0007669"/>
    <property type="project" value="TreeGrafter"/>
</dbReference>
<protein>
    <recommendedName>
        <fullName evidence="2">SIS domain-containing protein</fullName>
    </recommendedName>
</protein>
<dbReference type="GO" id="GO:0006487">
    <property type="term" value="P:protein N-linked glycosylation"/>
    <property type="evidence" value="ECO:0007669"/>
    <property type="project" value="TreeGrafter"/>
</dbReference>
<dbReference type="InterPro" id="IPR035466">
    <property type="entry name" value="GlmS/AgaS_SIS"/>
</dbReference>
<keyword evidence="1" id="KW-0677">Repeat</keyword>
<dbReference type="InterPro" id="IPR046348">
    <property type="entry name" value="SIS_dom_sf"/>
</dbReference>
<accession>A0A0R1NAB1</accession>
<dbReference type="PANTHER" id="PTHR10937">
    <property type="entry name" value="GLUCOSAMINE--FRUCTOSE-6-PHOSPHATE AMINOTRANSFERASE, ISOMERIZING"/>
    <property type="match status" value="1"/>
</dbReference>
<dbReference type="GO" id="GO:0006002">
    <property type="term" value="P:fructose 6-phosphate metabolic process"/>
    <property type="evidence" value="ECO:0007669"/>
    <property type="project" value="TreeGrafter"/>
</dbReference>
<evidence type="ECO:0000259" key="2">
    <source>
        <dbReference type="PROSITE" id="PS51464"/>
    </source>
</evidence>
<dbReference type="OrthoDB" id="5150296at2"/>
<dbReference type="Proteomes" id="UP000051330">
    <property type="component" value="Unassembled WGS sequence"/>
</dbReference>